<dbReference type="PROSITE" id="PS50995">
    <property type="entry name" value="HTH_MARR_2"/>
    <property type="match status" value="1"/>
</dbReference>
<dbReference type="RefSeq" id="WP_377163692.1">
    <property type="nucleotide sequence ID" value="NZ_JBHSMQ010000001.1"/>
</dbReference>
<dbReference type="InterPro" id="IPR036390">
    <property type="entry name" value="WH_DNA-bd_sf"/>
</dbReference>
<feature type="domain" description="HTH marR-type" evidence="1">
    <location>
        <begin position="9"/>
        <end position="139"/>
    </location>
</feature>
<dbReference type="EMBL" id="JBHSMQ010000001">
    <property type="protein sequence ID" value="MFC5454032.1"/>
    <property type="molecule type" value="Genomic_DNA"/>
</dbReference>
<dbReference type="Proteomes" id="UP001596052">
    <property type="component" value="Unassembled WGS sequence"/>
</dbReference>
<dbReference type="SMART" id="SM00347">
    <property type="entry name" value="HTH_MARR"/>
    <property type="match status" value="1"/>
</dbReference>
<organism evidence="2 3">
    <name type="scientific">Prosthecobacter fluviatilis</name>
    <dbReference type="NCBI Taxonomy" id="445931"/>
    <lineage>
        <taxon>Bacteria</taxon>
        <taxon>Pseudomonadati</taxon>
        <taxon>Verrucomicrobiota</taxon>
        <taxon>Verrucomicrobiia</taxon>
        <taxon>Verrucomicrobiales</taxon>
        <taxon>Verrucomicrobiaceae</taxon>
        <taxon>Prosthecobacter</taxon>
    </lineage>
</organism>
<dbReference type="PRINTS" id="PR00598">
    <property type="entry name" value="HTHMARR"/>
</dbReference>
<dbReference type="Gene3D" id="1.10.10.10">
    <property type="entry name" value="Winged helix-like DNA-binding domain superfamily/Winged helix DNA-binding domain"/>
    <property type="match status" value="1"/>
</dbReference>
<protein>
    <submittedName>
        <fullName evidence="2">MarR family winged helix-turn-helix transcriptional regulator</fullName>
    </submittedName>
</protein>
<dbReference type="PANTHER" id="PTHR33164">
    <property type="entry name" value="TRANSCRIPTIONAL REGULATOR, MARR FAMILY"/>
    <property type="match status" value="1"/>
</dbReference>
<evidence type="ECO:0000259" key="1">
    <source>
        <dbReference type="PROSITE" id="PS50995"/>
    </source>
</evidence>
<gene>
    <name evidence="2" type="ORF">ACFQDI_04110</name>
</gene>
<sequence length="139" mass="15613">MMPNRRIISKPQYESLASFRFALRKFLRFSEDAAGAAGLTPQQHQALLAIKGFPGRDYVTVGELAERLQIKHHSAVGLVDRLVLEKLVQRDASAEDRRCVNIRLTARGEAVLEELSALHREQLRRIGPELSTLLQSLGQ</sequence>
<dbReference type="PANTHER" id="PTHR33164:SF43">
    <property type="entry name" value="HTH-TYPE TRANSCRIPTIONAL REPRESSOR YETL"/>
    <property type="match status" value="1"/>
</dbReference>
<comment type="caution">
    <text evidence="2">The sequence shown here is derived from an EMBL/GenBank/DDBJ whole genome shotgun (WGS) entry which is preliminary data.</text>
</comment>
<dbReference type="InterPro" id="IPR036388">
    <property type="entry name" value="WH-like_DNA-bd_sf"/>
</dbReference>
<evidence type="ECO:0000313" key="3">
    <source>
        <dbReference type="Proteomes" id="UP001596052"/>
    </source>
</evidence>
<reference evidence="3" key="1">
    <citation type="journal article" date="2019" name="Int. J. Syst. Evol. Microbiol.">
        <title>The Global Catalogue of Microorganisms (GCM) 10K type strain sequencing project: providing services to taxonomists for standard genome sequencing and annotation.</title>
        <authorList>
            <consortium name="The Broad Institute Genomics Platform"/>
            <consortium name="The Broad Institute Genome Sequencing Center for Infectious Disease"/>
            <person name="Wu L."/>
            <person name="Ma J."/>
        </authorList>
    </citation>
    <scope>NUCLEOTIDE SEQUENCE [LARGE SCALE GENOMIC DNA]</scope>
    <source>
        <strain evidence="3">CGMCC 4.1469</strain>
    </source>
</reference>
<name>A0ABW0KLV4_9BACT</name>
<keyword evidence="3" id="KW-1185">Reference proteome</keyword>
<accession>A0ABW0KLV4</accession>
<dbReference type="InterPro" id="IPR000835">
    <property type="entry name" value="HTH_MarR-typ"/>
</dbReference>
<dbReference type="InterPro" id="IPR039422">
    <property type="entry name" value="MarR/SlyA-like"/>
</dbReference>
<proteinExistence type="predicted"/>
<dbReference type="SUPFAM" id="SSF46785">
    <property type="entry name" value="Winged helix' DNA-binding domain"/>
    <property type="match status" value="1"/>
</dbReference>
<evidence type="ECO:0000313" key="2">
    <source>
        <dbReference type="EMBL" id="MFC5454032.1"/>
    </source>
</evidence>
<dbReference type="Pfam" id="PF12802">
    <property type="entry name" value="MarR_2"/>
    <property type="match status" value="1"/>
</dbReference>